<evidence type="ECO:0008006" key="4">
    <source>
        <dbReference type="Google" id="ProtNLM"/>
    </source>
</evidence>
<comment type="caution">
    <text evidence="2">The sequence shown here is derived from an EMBL/GenBank/DDBJ whole genome shotgun (WGS) entry which is preliminary data.</text>
</comment>
<protein>
    <recommendedName>
        <fullName evidence="4">Major facilitator superfamily associated domain-containing protein</fullName>
    </recommendedName>
</protein>
<keyword evidence="1" id="KW-1133">Transmembrane helix</keyword>
<evidence type="ECO:0000313" key="3">
    <source>
        <dbReference type="Proteomes" id="UP000326759"/>
    </source>
</evidence>
<reference evidence="2 3" key="1">
    <citation type="journal article" date="2019" name="PLoS Biol.">
        <title>Sex chromosomes control vertical transmission of feminizing Wolbachia symbionts in an isopod.</title>
        <authorList>
            <person name="Becking T."/>
            <person name="Chebbi M.A."/>
            <person name="Giraud I."/>
            <person name="Moumen B."/>
            <person name="Laverre T."/>
            <person name="Caubet Y."/>
            <person name="Peccoud J."/>
            <person name="Gilbert C."/>
            <person name="Cordaux R."/>
        </authorList>
    </citation>
    <scope>NUCLEOTIDE SEQUENCE [LARGE SCALE GENOMIC DNA]</scope>
    <source>
        <strain evidence="2">ANa2</strain>
        <tissue evidence="2">Whole body excluding digestive tract and cuticle</tissue>
    </source>
</reference>
<keyword evidence="1" id="KW-0812">Transmembrane</keyword>
<evidence type="ECO:0000256" key="1">
    <source>
        <dbReference type="SAM" id="Phobius"/>
    </source>
</evidence>
<dbReference type="EMBL" id="SEYY01018419">
    <property type="protein sequence ID" value="KAB7499374.1"/>
    <property type="molecule type" value="Genomic_DNA"/>
</dbReference>
<gene>
    <name evidence="2" type="ORF">Anas_02312</name>
</gene>
<sequence length="137" mass="16158">MNNHYLEGYSLITNPWWVVYLFWLFMNNHYLEGRGVGSLMGGFMTKSVGLKFTFRIMALICALAAAIYFFLNFFFFRKNEEKRKLEKLREQSERKIQEDEKCGTLNKGEKNDCCLKLQEMESQIPSKEISSVKKEDV</sequence>
<dbReference type="AlphaFoldDB" id="A0A5N5SYT3"/>
<feature type="transmembrane region" description="Helical" evidence="1">
    <location>
        <begin position="52"/>
        <end position="76"/>
    </location>
</feature>
<feature type="transmembrane region" description="Helical" evidence="1">
    <location>
        <begin position="12"/>
        <end position="31"/>
    </location>
</feature>
<dbReference type="SUPFAM" id="SSF103473">
    <property type="entry name" value="MFS general substrate transporter"/>
    <property type="match status" value="1"/>
</dbReference>
<accession>A0A5N5SYT3</accession>
<keyword evidence="3" id="KW-1185">Reference proteome</keyword>
<organism evidence="2 3">
    <name type="scientific">Armadillidium nasatum</name>
    <dbReference type="NCBI Taxonomy" id="96803"/>
    <lineage>
        <taxon>Eukaryota</taxon>
        <taxon>Metazoa</taxon>
        <taxon>Ecdysozoa</taxon>
        <taxon>Arthropoda</taxon>
        <taxon>Crustacea</taxon>
        <taxon>Multicrustacea</taxon>
        <taxon>Malacostraca</taxon>
        <taxon>Eumalacostraca</taxon>
        <taxon>Peracarida</taxon>
        <taxon>Isopoda</taxon>
        <taxon>Oniscidea</taxon>
        <taxon>Crinocheta</taxon>
        <taxon>Armadillidiidae</taxon>
        <taxon>Armadillidium</taxon>
    </lineage>
</organism>
<evidence type="ECO:0000313" key="2">
    <source>
        <dbReference type="EMBL" id="KAB7499374.1"/>
    </source>
</evidence>
<name>A0A5N5SYT3_9CRUS</name>
<dbReference type="Proteomes" id="UP000326759">
    <property type="component" value="Unassembled WGS sequence"/>
</dbReference>
<dbReference type="InterPro" id="IPR036259">
    <property type="entry name" value="MFS_trans_sf"/>
</dbReference>
<proteinExistence type="predicted"/>
<keyword evidence="1" id="KW-0472">Membrane</keyword>